<dbReference type="RefSeq" id="WP_132591590.1">
    <property type="nucleotide sequence ID" value="NZ_SMKO01000004.1"/>
</dbReference>
<dbReference type="InterPro" id="IPR017438">
    <property type="entry name" value="ATP-NAD_kinase_N"/>
</dbReference>
<comment type="caution">
    <text evidence="3">The sequence shown here is derived from an EMBL/GenBank/DDBJ whole genome shotgun (WGS) entry which is preliminary data.</text>
</comment>
<sequence length="232" mass="24566">MIVDPTKVPDLDLRRAEVTAELAKHDWAGTAVVRDHDRGQRARPGPAGCARTGRPGFACGDDGTVRAVIHGLVGSGVPVAILSVGTSNLPAQNLALGTSLAEGGALSRLRDRPIQVTLRLDDGSPFRWRVRMVLVGDVGRVQGGLYLFPAAEPDDGRLDVHPDDPVDTSPARWGRASNSGIKASEASRSSSSVGRTKWSASTEARTGEGRLRLRLELREPGRRCPAGEGVSV</sequence>
<evidence type="ECO:0000256" key="1">
    <source>
        <dbReference type="SAM" id="MobiDB-lite"/>
    </source>
</evidence>
<name>A0A4R4W8F0_9ACTN</name>
<reference evidence="3 4" key="1">
    <citation type="submission" date="2019-03" db="EMBL/GenBank/DDBJ databases">
        <title>Draft genome sequences of novel Actinobacteria.</title>
        <authorList>
            <person name="Sahin N."/>
            <person name="Ay H."/>
            <person name="Saygin H."/>
        </authorList>
    </citation>
    <scope>NUCLEOTIDE SEQUENCE [LARGE SCALE GENOMIC DNA]</scope>
    <source>
        <strain evidence="3 4">KC310</strain>
    </source>
</reference>
<dbReference type="GO" id="GO:0016301">
    <property type="term" value="F:kinase activity"/>
    <property type="evidence" value="ECO:0007669"/>
    <property type="project" value="InterPro"/>
</dbReference>
<evidence type="ECO:0000313" key="4">
    <source>
        <dbReference type="Proteomes" id="UP000295258"/>
    </source>
</evidence>
<organism evidence="3 4">
    <name type="scientific">Nonomuraea deserti</name>
    <dbReference type="NCBI Taxonomy" id="1848322"/>
    <lineage>
        <taxon>Bacteria</taxon>
        <taxon>Bacillati</taxon>
        <taxon>Actinomycetota</taxon>
        <taxon>Actinomycetes</taxon>
        <taxon>Streptosporangiales</taxon>
        <taxon>Streptosporangiaceae</taxon>
        <taxon>Nonomuraea</taxon>
    </lineage>
</organism>
<dbReference type="InterPro" id="IPR016064">
    <property type="entry name" value="NAD/diacylglycerol_kinase_sf"/>
</dbReference>
<dbReference type="InterPro" id="IPR001206">
    <property type="entry name" value="Diacylglycerol_kinase_cat_dom"/>
</dbReference>
<dbReference type="EMBL" id="SMKO01000004">
    <property type="protein sequence ID" value="TDD12034.1"/>
    <property type="molecule type" value="Genomic_DNA"/>
</dbReference>
<dbReference type="Proteomes" id="UP000295258">
    <property type="component" value="Unassembled WGS sequence"/>
</dbReference>
<gene>
    <name evidence="3" type="ORF">E1292_02555</name>
</gene>
<proteinExistence type="predicted"/>
<feature type="compositionally biased region" description="Low complexity" evidence="1">
    <location>
        <begin position="179"/>
        <end position="199"/>
    </location>
</feature>
<feature type="compositionally biased region" description="Basic and acidic residues" evidence="1">
    <location>
        <begin position="154"/>
        <end position="164"/>
    </location>
</feature>
<dbReference type="AlphaFoldDB" id="A0A4R4W8F0"/>
<keyword evidence="4" id="KW-1185">Reference proteome</keyword>
<feature type="region of interest" description="Disordered" evidence="1">
    <location>
        <begin position="152"/>
        <end position="212"/>
    </location>
</feature>
<dbReference type="SUPFAM" id="SSF111331">
    <property type="entry name" value="NAD kinase/diacylglycerol kinase-like"/>
    <property type="match status" value="1"/>
</dbReference>
<accession>A0A4R4W8F0</accession>
<evidence type="ECO:0000313" key="3">
    <source>
        <dbReference type="EMBL" id="TDD12034.1"/>
    </source>
</evidence>
<feature type="domain" description="DAGKc" evidence="2">
    <location>
        <begin position="57"/>
        <end position="109"/>
    </location>
</feature>
<evidence type="ECO:0000259" key="2">
    <source>
        <dbReference type="Pfam" id="PF00781"/>
    </source>
</evidence>
<dbReference type="Pfam" id="PF00781">
    <property type="entry name" value="DAGK_cat"/>
    <property type="match status" value="1"/>
</dbReference>
<dbReference type="Gene3D" id="3.40.50.10330">
    <property type="entry name" value="Probable inorganic polyphosphate/atp-NAD kinase, domain 1"/>
    <property type="match status" value="1"/>
</dbReference>
<protein>
    <recommendedName>
        <fullName evidence="2">DAGKc domain-containing protein</fullName>
    </recommendedName>
</protein>